<organism evidence="1 2">
    <name type="scientific">Leptolinea tardivitalis</name>
    <dbReference type="NCBI Taxonomy" id="229920"/>
    <lineage>
        <taxon>Bacteria</taxon>
        <taxon>Bacillati</taxon>
        <taxon>Chloroflexota</taxon>
        <taxon>Anaerolineae</taxon>
        <taxon>Anaerolineales</taxon>
        <taxon>Anaerolineaceae</taxon>
        <taxon>Leptolinea</taxon>
    </lineage>
</organism>
<reference evidence="1 2" key="1">
    <citation type="submission" date="2015-07" db="EMBL/GenBank/DDBJ databases">
        <title>Genome sequence of Leptolinea tardivitalis DSM 16556.</title>
        <authorList>
            <person name="Hemp J."/>
            <person name="Ward L.M."/>
            <person name="Pace L.A."/>
            <person name="Fischer W.W."/>
        </authorList>
    </citation>
    <scope>NUCLEOTIDE SEQUENCE [LARGE SCALE GENOMIC DNA]</scope>
    <source>
        <strain evidence="1 2">YMTK-2</strain>
    </source>
</reference>
<dbReference type="EMBL" id="LGCK01000006">
    <property type="protein sequence ID" value="KPL73333.1"/>
    <property type="molecule type" value="Genomic_DNA"/>
</dbReference>
<dbReference type="InterPro" id="IPR024265">
    <property type="entry name" value="DUF3788"/>
</dbReference>
<evidence type="ECO:0008006" key="3">
    <source>
        <dbReference type="Google" id="ProtNLM"/>
    </source>
</evidence>
<keyword evidence="2" id="KW-1185">Reference proteome</keyword>
<sequence length="153" mass="17508">MLFLGVFSMSIGYFTDKKTEPADTDVRRVIGSRLSLWEKVINGIQSTYSPMEDFKFLYGSNYGWGRRFRLKGQLLTSLYPTEGGFTVQIILDPESIEAALNMNTGKNTRQAIEKATPYPEGRWLFIPVENQDDVKDIFDLLILRVKSKKLVKS</sequence>
<protein>
    <recommendedName>
        <fullName evidence="3">DUF3788 family protein</fullName>
    </recommendedName>
</protein>
<gene>
    <name evidence="1" type="ORF">ADM99_03715</name>
</gene>
<dbReference type="Pfam" id="PF12663">
    <property type="entry name" value="DUF3788"/>
    <property type="match status" value="1"/>
</dbReference>
<dbReference type="STRING" id="229920.ADM99_03715"/>
<name>A0A0P6X202_9CHLR</name>
<dbReference type="Proteomes" id="UP000050430">
    <property type="component" value="Unassembled WGS sequence"/>
</dbReference>
<proteinExistence type="predicted"/>
<evidence type="ECO:0000313" key="1">
    <source>
        <dbReference type="EMBL" id="KPL73333.1"/>
    </source>
</evidence>
<comment type="caution">
    <text evidence="1">The sequence shown here is derived from an EMBL/GenBank/DDBJ whole genome shotgun (WGS) entry which is preliminary data.</text>
</comment>
<evidence type="ECO:0000313" key="2">
    <source>
        <dbReference type="Proteomes" id="UP000050430"/>
    </source>
</evidence>
<accession>A0A0P6X202</accession>
<dbReference type="AlphaFoldDB" id="A0A0P6X202"/>